<dbReference type="AlphaFoldDB" id="A0A0E9TCK9"/>
<reference evidence="2" key="1">
    <citation type="submission" date="2014-11" db="EMBL/GenBank/DDBJ databases">
        <authorList>
            <person name="Amaro Gonzalez C."/>
        </authorList>
    </citation>
    <scope>NUCLEOTIDE SEQUENCE</scope>
</reference>
<evidence type="ECO:0000256" key="1">
    <source>
        <dbReference type="SAM" id="MobiDB-lite"/>
    </source>
</evidence>
<protein>
    <submittedName>
        <fullName evidence="2">Uncharacterized protein</fullName>
    </submittedName>
</protein>
<name>A0A0E9TCK9_ANGAN</name>
<feature type="compositionally biased region" description="Polar residues" evidence="1">
    <location>
        <begin position="1"/>
        <end position="12"/>
    </location>
</feature>
<evidence type="ECO:0000313" key="2">
    <source>
        <dbReference type="EMBL" id="JAH51316.1"/>
    </source>
</evidence>
<proteinExistence type="predicted"/>
<reference evidence="2" key="2">
    <citation type="journal article" date="2015" name="Fish Shellfish Immunol.">
        <title>Early steps in the European eel (Anguilla anguilla)-Vibrio vulnificus interaction in the gills: Role of the RtxA13 toxin.</title>
        <authorList>
            <person name="Callol A."/>
            <person name="Pajuelo D."/>
            <person name="Ebbesson L."/>
            <person name="Teles M."/>
            <person name="MacKenzie S."/>
            <person name="Amaro C."/>
        </authorList>
    </citation>
    <scope>NUCLEOTIDE SEQUENCE</scope>
</reference>
<feature type="region of interest" description="Disordered" evidence="1">
    <location>
        <begin position="1"/>
        <end position="23"/>
    </location>
</feature>
<accession>A0A0E9TCK9</accession>
<organism evidence="2">
    <name type="scientific">Anguilla anguilla</name>
    <name type="common">European freshwater eel</name>
    <name type="synonym">Muraena anguilla</name>
    <dbReference type="NCBI Taxonomy" id="7936"/>
    <lineage>
        <taxon>Eukaryota</taxon>
        <taxon>Metazoa</taxon>
        <taxon>Chordata</taxon>
        <taxon>Craniata</taxon>
        <taxon>Vertebrata</taxon>
        <taxon>Euteleostomi</taxon>
        <taxon>Actinopterygii</taxon>
        <taxon>Neopterygii</taxon>
        <taxon>Teleostei</taxon>
        <taxon>Anguilliformes</taxon>
        <taxon>Anguillidae</taxon>
        <taxon>Anguilla</taxon>
    </lineage>
</organism>
<dbReference type="EMBL" id="GBXM01057261">
    <property type="protein sequence ID" value="JAH51316.1"/>
    <property type="molecule type" value="Transcribed_RNA"/>
</dbReference>
<sequence>MNCHRMNTNFSHEASRVAAKKLK</sequence>